<feature type="compositionally biased region" description="Basic and acidic residues" evidence="1">
    <location>
        <begin position="412"/>
        <end position="421"/>
    </location>
</feature>
<gene>
    <name evidence="2" type="ORF">QBC47DRAFT_397022</name>
</gene>
<dbReference type="EMBL" id="MU839827">
    <property type="protein sequence ID" value="KAK1761048.1"/>
    <property type="molecule type" value="Genomic_DNA"/>
</dbReference>
<feature type="compositionally biased region" description="Low complexity" evidence="1">
    <location>
        <begin position="487"/>
        <end position="496"/>
    </location>
</feature>
<evidence type="ECO:0000256" key="1">
    <source>
        <dbReference type="SAM" id="MobiDB-lite"/>
    </source>
</evidence>
<proteinExistence type="predicted"/>
<organism evidence="2 3">
    <name type="scientific">Echria macrotheca</name>
    <dbReference type="NCBI Taxonomy" id="438768"/>
    <lineage>
        <taxon>Eukaryota</taxon>
        <taxon>Fungi</taxon>
        <taxon>Dikarya</taxon>
        <taxon>Ascomycota</taxon>
        <taxon>Pezizomycotina</taxon>
        <taxon>Sordariomycetes</taxon>
        <taxon>Sordariomycetidae</taxon>
        <taxon>Sordariales</taxon>
        <taxon>Schizotheciaceae</taxon>
        <taxon>Echria</taxon>
    </lineage>
</organism>
<dbReference type="Proteomes" id="UP001239445">
    <property type="component" value="Unassembled WGS sequence"/>
</dbReference>
<sequence length="838" mass="91898">MSAPLRPPPGFAGPPFGVAPVATPGNVHPAQENLENELRQLIGRAASLHEAVANGYLPGVVGVPGGEMLLGGLQSLVDQSRAIAQLAMAMGSDYVALSVEYDHFAADAEAYRVSTLAEMDELRAELSNNLRVRVELTRLIEQGQAKDRQIDEMRVQAAEDKRTIEHLQGQVDGKRNLFMEVKAKKAADKAAADKAAADKAATDKAEDEAAKVRASMADHVTRMADKSHPPRSLASLASARLPKYPFATLGRTRTTTNWRPETKEFVPSGKFKPVFPVVPVPKENKKEEETKDKETKETATKEQPKKIDLWEIVKATGELPATPENLAQLKETLGYDPFNPNTLPAGAPLLACVGGKVVPFVQPQNVKLAPFRPLEQPRAASVDPSAMLGRRTPHRPLLPMADMLLLGNKQATEPRGDRGRDAAAAGRPPLVQPAPARGGPPTATTDANVPGFPIHERDLATPLKGILDFLEPSPRHQPDVRRNITMPAQQQQQQPAIAPPPARQTKERKKVKTDPLSLAPPIEEYNTTVEAHHWRTEMSRLFAMVLGLVRTYQFTHPTRDFPAHIQAPQVAADHIGFIARDASSRPFLLQRFLVQYFVDKMLDIDMFVGGWDADTDSKLMDLKKRLVGVDDANGTAHRPEERALILAELAGVVRGMVLSSQRWRAFRNFKTSHHFQLLKHWLYPMMKYTNYNAPVQGGGGPPAGAPAGPSRAKYDHPNAKRPQHQPGGPPSTVKENTFIAMSGMSYDLYGIVQLAFDMAVRMHLSKAEFAFQWFRTGDKFVESKFEAINPPAGATPGVIQESHWFIRMVVTPGVAIRVSDGMVIKPSIVCKAGVLCTP</sequence>
<comment type="caution">
    <text evidence="2">The sequence shown here is derived from an EMBL/GenBank/DDBJ whole genome shotgun (WGS) entry which is preliminary data.</text>
</comment>
<reference evidence="2" key="1">
    <citation type="submission" date="2023-06" db="EMBL/GenBank/DDBJ databases">
        <title>Genome-scale phylogeny and comparative genomics of the fungal order Sordariales.</title>
        <authorList>
            <consortium name="Lawrence Berkeley National Laboratory"/>
            <person name="Hensen N."/>
            <person name="Bonometti L."/>
            <person name="Westerberg I."/>
            <person name="Brannstrom I.O."/>
            <person name="Guillou S."/>
            <person name="Cros-Aarteil S."/>
            <person name="Calhoun S."/>
            <person name="Haridas S."/>
            <person name="Kuo A."/>
            <person name="Mondo S."/>
            <person name="Pangilinan J."/>
            <person name="Riley R."/>
            <person name="Labutti K."/>
            <person name="Andreopoulos B."/>
            <person name="Lipzen A."/>
            <person name="Chen C."/>
            <person name="Yanf M."/>
            <person name="Daum C."/>
            <person name="Ng V."/>
            <person name="Clum A."/>
            <person name="Steindorff A."/>
            <person name="Ohm R."/>
            <person name="Martin F."/>
            <person name="Silar P."/>
            <person name="Natvig D."/>
            <person name="Lalanne C."/>
            <person name="Gautier V."/>
            <person name="Ament-Velasquez S.L."/>
            <person name="Kruys A."/>
            <person name="Hutchinson M.I."/>
            <person name="Powell A.J."/>
            <person name="Barry K."/>
            <person name="Miller A.N."/>
            <person name="Grigoriev I.V."/>
            <person name="Debuchy R."/>
            <person name="Gladieux P."/>
            <person name="Thoren M.H."/>
            <person name="Johannesson H."/>
        </authorList>
    </citation>
    <scope>NUCLEOTIDE SEQUENCE</scope>
    <source>
        <strain evidence="2">PSN4</strain>
    </source>
</reference>
<feature type="region of interest" description="Disordered" evidence="1">
    <location>
        <begin position="697"/>
        <end position="734"/>
    </location>
</feature>
<evidence type="ECO:0000313" key="3">
    <source>
        <dbReference type="Proteomes" id="UP001239445"/>
    </source>
</evidence>
<evidence type="ECO:0000313" key="2">
    <source>
        <dbReference type="EMBL" id="KAK1761048.1"/>
    </source>
</evidence>
<feature type="region of interest" description="Disordered" evidence="1">
    <location>
        <begin position="282"/>
        <end position="303"/>
    </location>
</feature>
<keyword evidence="3" id="KW-1185">Reference proteome</keyword>
<name>A0AAJ0BMJ6_9PEZI</name>
<feature type="region of interest" description="Disordered" evidence="1">
    <location>
        <begin position="486"/>
        <end position="514"/>
    </location>
</feature>
<protein>
    <submittedName>
        <fullName evidence="2">Uncharacterized protein</fullName>
    </submittedName>
</protein>
<feature type="compositionally biased region" description="Low complexity" evidence="1">
    <location>
        <begin position="422"/>
        <end position="447"/>
    </location>
</feature>
<dbReference type="AlphaFoldDB" id="A0AAJ0BMJ6"/>
<feature type="region of interest" description="Disordered" evidence="1">
    <location>
        <begin position="411"/>
        <end position="455"/>
    </location>
</feature>
<accession>A0AAJ0BMJ6</accession>